<organism evidence="2 3">
    <name type="scientific">Eumeta variegata</name>
    <name type="common">Bagworm moth</name>
    <name type="synonym">Eumeta japonica</name>
    <dbReference type="NCBI Taxonomy" id="151549"/>
    <lineage>
        <taxon>Eukaryota</taxon>
        <taxon>Metazoa</taxon>
        <taxon>Ecdysozoa</taxon>
        <taxon>Arthropoda</taxon>
        <taxon>Hexapoda</taxon>
        <taxon>Insecta</taxon>
        <taxon>Pterygota</taxon>
        <taxon>Neoptera</taxon>
        <taxon>Endopterygota</taxon>
        <taxon>Lepidoptera</taxon>
        <taxon>Glossata</taxon>
        <taxon>Ditrysia</taxon>
        <taxon>Tineoidea</taxon>
        <taxon>Psychidae</taxon>
        <taxon>Oiketicinae</taxon>
        <taxon>Eumeta</taxon>
    </lineage>
</organism>
<comment type="caution">
    <text evidence="2">The sequence shown here is derived from an EMBL/GenBank/DDBJ whole genome shotgun (WGS) entry which is preliminary data.</text>
</comment>
<feature type="compositionally biased region" description="Low complexity" evidence="1">
    <location>
        <begin position="232"/>
        <end position="248"/>
    </location>
</feature>
<gene>
    <name evidence="2" type="primary">ORF1</name>
    <name evidence="2" type="ORF">EVAR_77576_1</name>
</gene>
<evidence type="ECO:0000313" key="2">
    <source>
        <dbReference type="EMBL" id="GBP10169.1"/>
    </source>
</evidence>
<keyword evidence="3" id="KW-1185">Reference proteome</keyword>
<reference evidence="2 3" key="1">
    <citation type="journal article" date="2019" name="Commun. Biol.">
        <title>The bagworm genome reveals a unique fibroin gene that provides high tensile strength.</title>
        <authorList>
            <person name="Kono N."/>
            <person name="Nakamura H."/>
            <person name="Ohtoshi R."/>
            <person name="Tomita M."/>
            <person name="Numata K."/>
            <person name="Arakawa K."/>
        </authorList>
    </citation>
    <scope>NUCLEOTIDE SEQUENCE [LARGE SCALE GENOMIC DNA]</scope>
</reference>
<feature type="compositionally biased region" description="Polar residues" evidence="1">
    <location>
        <begin position="249"/>
        <end position="260"/>
    </location>
</feature>
<dbReference type="OrthoDB" id="6593055at2759"/>
<evidence type="ECO:0000256" key="1">
    <source>
        <dbReference type="SAM" id="MobiDB-lite"/>
    </source>
</evidence>
<feature type="region of interest" description="Disordered" evidence="1">
    <location>
        <begin position="154"/>
        <end position="280"/>
    </location>
</feature>
<feature type="region of interest" description="Disordered" evidence="1">
    <location>
        <begin position="437"/>
        <end position="497"/>
    </location>
</feature>
<dbReference type="AlphaFoldDB" id="A0A4C1T6M4"/>
<feature type="compositionally biased region" description="Basic residues" evidence="1">
    <location>
        <begin position="193"/>
        <end position="204"/>
    </location>
</feature>
<dbReference type="PANTHER" id="PTHR33273:SF2">
    <property type="entry name" value="ENDONUCLEASE_EXONUCLEASE_PHOSPHATASE DOMAIN-CONTAINING PROTEIN"/>
    <property type="match status" value="1"/>
</dbReference>
<proteinExistence type="predicted"/>
<evidence type="ECO:0000313" key="3">
    <source>
        <dbReference type="Proteomes" id="UP000299102"/>
    </source>
</evidence>
<accession>A0A4C1T6M4</accession>
<dbReference type="EMBL" id="BGZK01000039">
    <property type="protein sequence ID" value="GBP10169.1"/>
    <property type="molecule type" value="Genomic_DNA"/>
</dbReference>
<name>A0A4C1T6M4_EUMVA</name>
<dbReference type="Proteomes" id="UP000299102">
    <property type="component" value="Unassembled WGS sequence"/>
</dbReference>
<protein>
    <submittedName>
        <fullName evidence="2">Nucleic-acid-binding protein from transposon X-element</fullName>
    </submittedName>
</protein>
<feature type="compositionally biased region" description="Polar residues" evidence="1">
    <location>
        <begin position="479"/>
        <end position="489"/>
    </location>
</feature>
<dbReference type="PANTHER" id="PTHR33273">
    <property type="entry name" value="DOMAIN-CONTAINING PROTEIN, PUTATIVE-RELATED"/>
    <property type="match status" value="1"/>
</dbReference>
<feature type="region of interest" description="Disordered" evidence="1">
    <location>
        <begin position="48"/>
        <end position="82"/>
    </location>
</feature>
<sequence>MIVLHGVPISSVRSPAPNGRYRAPAPSALTKLFAFCADRRPATLPALPIESPRRRRPPHSTTNNNLLFQGTANPDGPGTTGLGGCSSPIPGVARPPSIIPHSILRTPFASLPWTKIPLLPWGGRVWPKTPITLEFIQQVLTKALSEIGYEAPQDVASSSSDEGATCSDSTVVGSDSESENSNTSFTLVEGKNKRALRKALKKAKVARDQPEMDIDPSSAPTSRANDAKPSPAAVQQTQTTSTASVESTRNPVSASTQAVTAKTAPRTGAKPTAPPRLKLPPPIFLHKGANFLQISADCTRLRINYSKAVRTADDGIKIHCPDVETFRSLNKYLVDFKVQFHTYALEEERKLKAVIRGIPTDFRGPAQERGPGQCHRCQLYGHAAANCHADPRCVKCLVPHWTRECPRTRESGEKPSCVNCLQQHTANYRGCPKAPKFISYNRPNPNRPKSRPVAPPRDLNNFPDLAGNKPTPPAAASRPVSNPWVNQSPRCHRGPLRDRLRSCPPRATCAPPATAGTTSFGDDIQTVMSILRAVKSSEISEFARDFRACSNVEEKLMVLVRYHHLMVKLESI</sequence>
<feature type="compositionally biased region" description="Polar residues" evidence="1">
    <location>
        <begin position="59"/>
        <end position="72"/>
    </location>
</feature>
<feature type="compositionally biased region" description="Polar residues" evidence="1">
    <location>
        <begin position="155"/>
        <end position="186"/>
    </location>
</feature>